<protein>
    <submittedName>
        <fullName evidence="2">ABC-type transport system involved in multi-copper enzyme maturation, permease component</fullName>
    </submittedName>
</protein>
<feature type="region of interest" description="Disordered" evidence="1">
    <location>
        <begin position="118"/>
        <end position="176"/>
    </location>
</feature>
<feature type="region of interest" description="Disordered" evidence="1">
    <location>
        <begin position="195"/>
        <end position="279"/>
    </location>
</feature>
<name>A0A6J4RUY7_9ACTN</name>
<evidence type="ECO:0000256" key="1">
    <source>
        <dbReference type="SAM" id="MobiDB-lite"/>
    </source>
</evidence>
<dbReference type="AlphaFoldDB" id="A0A6J4RUY7"/>
<feature type="non-terminal residue" evidence="2">
    <location>
        <position position="1"/>
    </location>
</feature>
<organism evidence="2">
    <name type="scientific">uncultured Solirubrobacteraceae bacterium</name>
    <dbReference type="NCBI Taxonomy" id="1162706"/>
    <lineage>
        <taxon>Bacteria</taxon>
        <taxon>Bacillati</taxon>
        <taxon>Actinomycetota</taxon>
        <taxon>Thermoleophilia</taxon>
        <taxon>Solirubrobacterales</taxon>
        <taxon>Solirubrobacteraceae</taxon>
        <taxon>environmental samples</taxon>
    </lineage>
</organism>
<feature type="compositionally biased region" description="Gly residues" evidence="1">
    <location>
        <begin position="259"/>
        <end position="270"/>
    </location>
</feature>
<feature type="compositionally biased region" description="Low complexity" evidence="1">
    <location>
        <begin position="139"/>
        <end position="155"/>
    </location>
</feature>
<dbReference type="EMBL" id="CADCVP010000081">
    <property type="protein sequence ID" value="CAA9477932.1"/>
    <property type="molecule type" value="Genomic_DNA"/>
</dbReference>
<proteinExistence type="predicted"/>
<evidence type="ECO:0000313" key="2">
    <source>
        <dbReference type="EMBL" id="CAA9477932.1"/>
    </source>
</evidence>
<feature type="compositionally biased region" description="Basic residues" evidence="1">
    <location>
        <begin position="195"/>
        <end position="211"/>
    </location>
</feature>
<sequence length="279" mass="29433">EHAAHSPDHRRAHAARGVAPARADGGRGAHRRAAGVERLGVLPAGGGIDAHQRRGQACRFASAEPRDVRLQPDRCARHRVPRRADALRGDGIRHRAGRAGSADPSLGLPARQMAGAGDLRQRLHRPRRAGRVPGGPGDGRLLATGAGDRAGAARCADQRAADPQPPALNGHLADGVGRGRGRLVRRHLGRRCRRWHRRGAGQRRRRARRHRLADAPAHGRPVARGHARLPGPGRAGAGGSRFSVPQRRAADLRLSRVGRGMGGDGLGAGHGVVSPQGSV</sequence>
<accession>A0A6J4RUY7</accession>
<feature type="non-terminal residue" evidence="2">
    <location>
        <position position="279"/>
    </location>
</feature>
<feature type="region of interest" description="Disordered" evidence="1">
    <location>
        <begin position="1"/>
        <end position="31"/>
    </location>
</feature>
<gene>
    <name evidence="2" type="ORF">AVDCRST_MAG69-573</name>
</gene>
<reference evidence="2" key="1">
    <citation type="submission" date="2020-02" db="EMBL/GenBank/DDBJ databases">
        <authorList>
            <person name="Meier V. D."/>
        </authorList>
    </citation>
    <scope>NUCLEOTIDE SEQUENCE</scope>
    <source>
        <strain evidence="2">AVDCRST_MAG69</strain>
    </source>
</reference>